<protein>
    <submittedName>
        <fullName evidence="4">Sporulation protein</fullName>
    </submittedName>
</protein>
<proteinExistence type="predicted"/>
<evidence type="ECO:0000313" key="5">
    <source>
        <dbReference type="Proteomes" id="UP000005710"/>
    </source>
</evidence>
<dbReference type="NCBIfam" id="TIGR02669">
    <property type="entry name" value="SpoIID_LytB"/>
    <property type="match status" value="1"/>
</dbReference>
<reference evidence="4" key="2">
    <citation type="submission" date="2012-10" db="EMBL/GenBank/DDBJ databases">
        <title>Improved high-quality draft of Thermaerobacter subterraneus C21, DSM 13965.</title>
        <authorList>
            <consortium name="DOE Joint Genome Institute"/>
            <person name="Eisen J."/>
            <person name="Huntemann M."/>
            <person name="Wei C.-L."/>
            <person name="Han J."/>
            <person name="Detter J.C."/>
            <person name="Han C."/>
            <person name="Tapia R."/>
            <person name="Chen A."/>
            <person name="Kyrpides N."/>
            <person name="Mavromatis K."/>
            <person name="Markowitz V."/>
            <person name="Szeto E."/>
            <person name="Ivanova N."/>
            <person name="Mikhailova N."/>
            <person name="Ovchinnikova G."/>
            <person name="Pagani I."/>
            <person name="Pati A."/>
            <person name="Goodwin L."/>
            <person name="Nordberg H.P."/>
            <person name="Cantor M.N."/>
            <person name="Hua S.X."/>
            <person name="Woyke T."/>
            <person name="Eisen J."/>
            <person name="Klenk H.-P."/>
        </authorList>
    </citation>
    <scope>NUCLEOTIDE SEQUENCE [LARGE SCALE GENOMIC DNA]</scope>
    <source>
        <strain evidence="4">DSM 13965</strain>
    </source>
</reference>
<organism evidence="4 5">
    <name type="scientific">Thermaerobacter subterraneus DSM 13965</name>
    <dbReference type="NCBI Taxonomy" id="867903"/>
    <lineage>
        <taxon>Bacteria</taxon>
        <taxon>Bacillati</taxon>
        <taxon>Bacillota</taxon>
        <taxon>Clostridia</taxon>
        <taxon>Eubacteriales</taxon>
        <taxon>Clostridiales Family XVII. Incertae Sedis</taxon>
        <taxon>Thermaerobacter</taxon>
    </lineage>
</organism>
<feature type="compositionally biased region" description="Low complexity" evidence="2">
    <location>
        <begin position="103"/>
        <end position="120"/>
    </location>
</feature>
<evidence type="ECO:0000256" key="1">
    <source>
        <dbReference type="ARBA" id="ARBA00022737"/>
    </source>
</evidence>
<dbReference type="Proteomes" id="UP000005710">
    <property type="component" value="Unassembled WGS sequence"/>
</dbReference>
<accession>K6PMR2</accession>
<dbReference type="Pfam" id="PF00395">
    <property type="entry name" value="SLH"/>
    <property type="match status" value="3"/>
</dbReference>
<dbReference type="AlphaFoldDB" id="K6PMR2"/>
<feature type="domain" description="SLH" evidence="3">
    <location>
        <begin position="600"/>
        <end position="663"/>
    </location>
</feature>
<sequence length="787" mass="82744">MRLALPEGAQAVQFVVPQGGPVLQVPQGAEVRIVDVVPGGLVHEVVVPPGAAEVTLAFAEVPGETTQPRVGPVVVGTAGGAATKVSAKTAGWTLQASGDSQVTGTNGDASTSTGGSDSGTNPGGGGDAAAGSATTAESGATADSGTTPAGGSGEGTGATATGTDASASGASATATSTQPNPNTDWVRFFGGGYGHRTGMSQRGAQGLGKLGVPYRDILAHYYPGAELVKRNTADAKQQVRVGLSLDENGVQSGSPQPRLLWVVDVPDGATLEGASTQALPAGTYNVTFDAAVGFRWASQATGGPVFELRGKPASSGSTTERLELVIPQGKTAQLHYPLTNCDVKSEHAFRGCRDYEGRLEFEAPKKVGSSNAGIIVRNKVSLYDYLVGVVPHESPASWSVEALKAQAVAARTYAARQNFGLTTNLVDSTYDQVFYGRYSDKTYRPKIEQVVQATDAQVLMYGGALISANFTAGNGGYVASNTEAFGDGTGEPLPYLRGREDRFVLADGTAITPEFYQYKGTSYEDTYFRWRRDVSLTVIEKLWPEIGTLQRIEVPEGARNPDSMTPRVIRITGSAGSVEVLARVFRSRVGLPSAFLLPDKLYPREFTDVAGALKEDVNRAYQAGLVDGDLWARFYPEEKLTRGAFTKMIVEALERLRGGPLPKGEEPPNFSDVQPGQAFYDYILKAYTAGIINGYSDGSFGYDKPINRQEAAAILKRAFGLPVQPESFKDVPDNGAFAGAIGAVSAAGIMKGISDTRFAPGETMTRAMAAAVAVRGFEYCWAGNCQP</sequence>
<evidence type="ECO:0000256" key="2">
    <source>
        <dbReference type="SAM" id="MobiDB-lite"/>
    </source>
</evidence>
<dbReference type="PANTHER" id="PTHR43308">
    <property type="entry name" value="OUTER MEMBRANE PROTEIN ALPHA-RELATED"/>
    <property type="match status" value="1"/>
</dbReference>
<dbReference type="Pfam" id="PF08486">
    <property type="entry name" value="SpoIID"/>
    <property type="match status" value="1"/>
</dbReference>
<dbReference type="HOGENOM" id="CLU_356353_0_0_9"/>
<dbReference type="InterPro" id="IPR051465">
    <property type="entry name" value="Cell_Envelope_Struct_Comp"/>
</dbReference>
<dbReference type="InterPro" id="IPR013693">
    <property type="entry name" value="SpoIID/LytB_N"/>
</dbReference>
<dbReference type="STRING" id="867903.ThesuDRAFT_01911"/>
<name>K6PMR2_9FIRM</name>
<evidence type="ECO:0000313" key="4">
    <source>
        <dbReference type="EMBL" id="EKP94182.1"/>
    </source>
</evidence>
<reference evidence="4" key="1">
    <citation type="submission" date="2010-10" db="EMBL/GenBank/DDBJ databases">
        <authorList>
            <consortium name="US DOE Joint Genome Institute (JGI-PGF)"/>
            <person name="Lucas S."/>
            <person name="Copeland A."/>
            <person name="Lapidus A."/>
            <person name="Bruce D."/>
            <person name="Goodwin L."/>
            <person name="Pitluck S."/>
            <person name="Kyrpides N."/>
            <person name="Mavromatis K."/>
            <person name="Detter J.C."/>
            <person name="Han C."/>
            <person name="Land M."/>
            <person name="Hauser L."/>
            <person name="Markowitz V."/>
            <person name="Cheng J.-F."/>
            <person name="Hugenholtz P."/>
            <person name="Woyke T."/>
            <person name="Wu D."/>
            <person name="Pukall R."/>
            <person name="Wahrenburg C."/>
            <person name="Brambilla E."/>
            <person name="Klenk H.-P."/>
            <person name="Eisen J.A."/>
        </authorList>
    </citation>
    <scope>NUCLEOTIDE SEQUENCE [LARGE SCALE GENOMIC DNA]</scope>
    <source>
        <strain evidence="4">DSM 13965</strain>
    </source>
</reference>
<feature type="compositionally biased region" description="Low complexity" evidence="2">
    <location>
        <begin position="129"/>
        <end position="147"/>
    </location>
</feature>
<keyword evidence="5" id="KW-1185">Reference proteome</keyword>
<dbReference type="GO" id="GO:0030435">
    <property type="term" value="P:sporulation resulting in formation of a cellular spore"/>
    <property type="evidence" value="ECO:0007669"/>
    <property type="project" value="InterPro"/>
</dbReference>
<evidence type="ECO:0000259" key="3">
    <source>
        <dbReference type="PROSITE" id="PS51272"/>
    </source>
</evidence>
<dbReference type="EMBL" id="AENY02000003">
    <property type="protein sequence ID" value="EKP94182.1"/>
    <property type="molecule type" value="Genomic_DNA"/>
</dbReference>
<keyword evidence="1" id="KW-0677">Repeat</keyword>
<feature type="compositionally biased region" description="Low complexity" evidence="2">
    <location>
        <begin position="157"/>
        <end position="177"/>
    </location>
</feature>
<dbReference type="eggNOG" id="COG2385">
    <property type="taxonomic scope" value="Bacteria"/>
</dbReference>
<feature type="region of interest" description="Disordered" evidence="2">
    <location>
        <begin position="96"/>
        <end position="189"/>
    </location>
</feature>
<gene>
    <name evidence="4" type="ORF">ThesuDRAFT_01911</name>
</gene>
<dbReference type="InterPro" id="IPR001119">
    <property type="entry name" value="SLH_dom"/>
</dbReference>
<comment type="caution">
    <text evidence="4">The sequence shown here is derived from an EMBL/GenBank/DDBJ whole genome shotgun (WGS) entry which is preliminary data.</text>
</comment>
<dbReference type="PROSITE" id="PS51272">
    <property type="entry name" value="SLH"/>
    <property type="match status" value="2"/>
</dbReference>
<dbReference type="InterPro" id="IPR013486">
    <property type="entry name" value="SpoIID/LytB"/>
</dbReference>
<dbReference type="PANTHER" id="PTHR43308:SF5">
    <property type="entry name" value="S-LAYER PROTEIN _ PEPTIDOGLYCAN ENDO-BETA-N-ACETYLGLUCOSAMINIDASE"/>
    <property type="match status" value="1"/>
</dbReference>
<feature type="domain" description="SLH" evidence="3">
    <location>
        <begin position="666"/>
        <end position="729"/>
    </location>
</feature>